<dbReference type="InterPro" id="IPR016130">
    <property type="entry name" value="Tyr_Pase_AS"/>
</dbReference>
<dbReference type="GO" id="GO:0070373">
    <property type="term" value="P:negative regulation of ERK1 and ERK2 cascade"/>
    <property type="evidence" value="ECO:0007669"/>
    <property type="project" value="TreeGrafter"/>
</dbReference>
<evidence type="ECO:0000256" key="8">
    <source>
        <dbReference type="SAM" id="MobiDB-lite"/>
    </source>
</evidence>
<dbReference type="InterPro" id="IPR000387">
    <property type="entry name" value="Tyr_Pase_dom"/>
</dbReference>
<dbReference type="EnsemblMetazoa" id="ADIR003735-RA">
    <property type="protein sequence ID" value="ADIR003735-PA"/>
    <property type="gene ID" value="ADIR003735"/>
</dbReference>
<dbReference type="GO" id="GO:0005634">
    <property type="term" value="C:nucleus"/>
    <property type="evidence" value="ECO:0007669"/>
    <property type="project" value="TreeGrafter"/>
</dbReference>
<reference evidence="12" key="2">
    <citation type="submission" date="2020-05" db="UniProtKB">
        <authorList>
            <consortium name="EnsemblMetazoa"/>
        </authorList>
    </citation>
    <scope>IDENTIFICATION</scope>
    <source>
        <strain evidence="12">WRAIR2</strain>
    </source>
</reference>
<keyword evidence="7 9" id="KW-0472">Membrane</keyword>
<accession>A0A182N7W1</accession>
<dbReference type="PROSITE" id="PS00383">
    <property type="entry name" value="TYR_PHOSPHATASE_1"/>
    <property type="match status" value="1"/>
</dbReference>
<name>A0A182N7W1_9DIPT</name>
<feature type="compositionally biased region" description="Low complexity" evidence="8">
    <location>
        <begin position="321"/>
        <end position="335"/>
    </location>
</feature>
<organism evidence="12 13">
    <name type="scientific">Anopheles dirus</name>
    <dbReference type="NCBI Taxonomy" id="7168"/>
    <lineage>
        <taxon>Eukaryota</taxon>
        <taxon>Metazoa</taxon>
        <taxon>Ecdysozoa</taxon>
        <taxon>Arthropoda</taxon>
        <taxon>Hexapoda</taxon>
        <taxon>Insecta</taxon>
        <taxon>Pterygota</taxon>
        <taxon>Neoptera</taxon>
        <taxon>Endopterygota</taxon>
        <taxon>Diptera</taxon>
        <taxon>Nematocera</taxon>
        <taxon>Culicoidea</taxon>
        <taxon>Culicidae</taxon>
        <taxon>Anophelinae</taxon>
        <taxon>Anopheles</taxon>
    </lineage>
</organism>
<dbReference type="GO" id="GO:0004726">
    <property type="term" value="F:non-membrane spanning protein tyrosine phosphatase activity"/>
    <property type="evidence" value="ECO:0007669"/>
    <property type="project" value="TreeGrafter"/>
</dbReference>
<dbReference type="GO" id="GO:0048666">
    <property type="term" value="P:neuron development"/>
    <property type="evidence" value="ECO:0007669"/>
    <property type="project" value="UniProtKB-ARBA"/>
</dbReference>
<evidence type="ECO:0000256" key="1">
    <source>
        <dbReference type="ARBA" id="ARBA00004308"/>
    </source>
</evidence>
<feature type="region of interest" description="Disordered" evidence="8">
    <location>
        <begin position="1"/>
        <end position="27"/>
    </location>
</feature>
<dbReference type="EC" id="3.1.3.48" evidence="3"/>
<feature type="domain" description="Tyrosine-protein phosphatase" evidence="10">
    <location>
        <begin position="27"/>
        <end position="308"/>
    </location>
</feature>
<evidence type="ECO:0000256" key="3">
    <source>
        <dbReference type="ARBA" id="ARBA00013064"/>
    </source>
</evidence>
<feature type="compositionally biased region" description="Gly residues" evidence="8">
    <location>
        <begin position="13"/>
        <end position="22"/>
    </location>
</feature>
<dbReference type="InterPro" id="IPR029021">
    <property type="entry name" value="Prot-tyrosine_phosphatase-like"/>
</dbReference>
<evidence type="ECO:0000256" key="7">
    <source>
        <dbReference type="ARBA" id="ARBA00023136"/>
    </source>
</evidence>
<dbReference type="GO" id="GO:0046426">
    <property type="term" value="P:negative regulation of receptor signaling pathway via JAK-STAT"/>
    <property type="evidence" value="ECO:0007669"/>
    <property type="project" value="TreeGrafter"/>
</dbReference>
<feature type="compositionally biased region" description="Polar residues" evidence="8">
    <location>
        <begin position="602"/>
        <end position="616"/>
    </location>
</feature>
<evidence type="ECO:0000256" key="4">
    <source>
        <dbReference type="ARBA" id="ARBA00022553"/>
    </source>
</evidence>
<keyword evidence="4" id="KW-0597">Phosphoprotein</keyword>
<keyword evidence="9" id="KW-1133">Transmembrane helix</keyword>
<feature type="region of interest" description="Disordered" evidence="8">
    <location>
        <begin position="321"/>
        <end position="365"/>
    </location>
</feature>
<dbReference type="EnsemblMetazoa" id="ADIR003735-RD">
    <property type="protein sequence ID" value="ADIR003735-PD"/>
    <property type="gene ID" value="ADIR003735"/>
</dbReference>
<evidence type="ECO:0000259" key="11">
    <source>
        <dbReference type="PROSITE" id="PS50056"/>
    </source>
</evidence>
<evidence type="ECO:0000313" key="13">
    <source>
        <dbReference type="Proteomes" id="UP000075884"/>
    </source>
</evidence>
<dbReference type="InterPro" id="IPR000242">
    <property type="entry name" value="PTP_cat"/>
</dbReference>
<comment type="similarity">
    <text evidence="2">Belongs to the protein-tyrosine phosphatase family. Non-receptor class 1 subfamily.</text>
</comment>
<evidence type="ECO:0000259" key="10">
    <source>
        <dbReference type="PROSITE" id="PS50055"/>
    </source>
</evidence>
<dbReference type="SUPFAM" id="SSF52799">
    <property type="entry name" value="(Phosphotyrosine protein) phosphatases II"/>
    <property type="match status" value="1"/>
</dbReference>
<keyword evidence="9" id="KW-0812">Transmembrane</keyword>
<feature type="compositionally biased region" description="Low complexity" evidence="8">
    <location>
        <begin position="1"/>
        <end position="12"/>
    </location>
</feature>
<dbReference type="GO" id="GO:0019901">
    <property type="term" value="F:protein kinase binding"/>
    <property type="evidence" value="ECO:0007669"/>
    <property type="project" value="TreeGrafter"/>
</dbReference>
<dbReference type="PRINTS" id="PR00700">
    <property type="entry name" value="PRTYPHPHTASE"/>
</dbReference>
<dbReference type="GO" id="GO:0009653">
    <property type="term" value="P:anatomical structure morphogenesis"/>
    <property type="evidence" value="ECO:0007669"/>
    <property type="project" value="UniProtKB-ARBA"/>
</dbReference>
<keyword evidence="13" id="KW-1185">Reference proteome</keyword>
<feature type="region of interest" description="Disordered" evidence="8">
    <location>
        <begin position="407"/>
        <end position="651"/>
    </location>
</feature>
<dbReference type="InterPro" id="IPR051985">
    <property type="entry name" value="NR_tyrosine_phosphatase"/>
</dbReference>
<dbReference type="PROSITE" id="PS50056">
    <property type="entry name" value="TYR_PHOSPHATASE_2"/>
    <property type="match status" value="1"/>
</dbReference>
<feature type="transmembrane region" description="Helical" evidence="9">
    <location>
        <begin position="682"/>
        <end position="702"/>
    </location>
</feature>
<dbReference type="PANTHER" id="PTHR46047:SF3">
    <property type="entry name" value="TYROSINE-PROTEIN PHOSPHATASE NON-RECEPTOR TYPE 61F"/>
    <property type="match status" value="1"/>
</dbReference>
<dbReference type="Gene3D" id="3.90.190.10">
    <property type="entry name" value="Protein tyrosine phosphatase superfamily"/>
    <property type="match status" value="1"/>
</dbReference>
<sequence length="705" mass="78193">MSTTNNTTSNAGNEGGGPGSGSSGSSIEVEYNEIVSRRGWPMVFQDIRERSDVQARSKKFSTDESKKLDNRRLNRYRDVLPYDHSRVVLKRGEGDYINANLVKMDRAGRKYILCQGPLPHTVGHFWMMVWEHDSRAILMLNKLIEQTTVKCHQYWPAKIGEKHRLELPDVQLSVVHLKCVEYKNFCKRTFRLTDVESGKSREVIQFHYTTWPDFGIPSSPVAFLQFLKEVRDSGTLDRDVGPPIIHCSAGIGRSGTFCLVDCCLVLVDKEGEDRVSVQDVLLELRQFRMGLIQTPDQLYFSYQAIIEGMKRMNNSSFEEFEELSIVSSSSQQNSDQETEDNEDTPPPLPPPRTHSLPSKPLPLIPTSASVHEDFLHGSSNGGGGADRDKVNNLVNLEKNKQFVMSDENHHHHHHNNHHHKRSGEGNNHSGSNHHYHPYSNRPLPPVVRDSSLYKLNESDSDGVGDGGSSGSDSNAMSSEDELIEENDSDIGEEDEQDVDVLKEMHNRDALGRDVPSDNSDNIKSSLLDDTSSSSNTATTASTTGSTTTTTTTSSSSTTTSTGGLSTGISSSTSVSTTSSTTGSVVGSNNSTLESKRGDSKASSEQQHQTFNANSSLPPLPNGELEDDGDDVISSPERELSPSAELRRRKRIERQSAMEEKIREIKRKRKEVESKGSPKKRRLLLFSIAAGVCFSVLCVYLYTKQV</sequence>
<dbReference type="Proteomes" id="UP000075884">
    <property type="component" value="Unassembled WGS sequence"/>
</dbReference>
<feature type="compositionally biased region" description="Basic and acidic residues" evidence="8">
    <location>
        <begin position="499"/>
        <end position="515"/>
    </location>
</feature>
<evidence type="ECO:0000256" key="9">
    <source>
        <dbReference type="SAM" id="Phobius"/>
    </source>
</evidence>
<feature type="compositionally biased region" description="Low complexity" evidence="8">
    <location>
        <begin position="524"/>
        <end position="591"/>
    </location>
</feature>
<keyword evidence="6" id="KW-0904">Protein phosphatase</keyword>
<dbReference type="GO" id="GO:0005737">
    <property type="term" value="C:cytoplasm"/>
    <property type="evidence" value="ECO:0007669"/>
    <property type="project" value="TreeGrafter"/>
</dbReference>
<evidence type="ECO:0000313" key="12">
    <source>
        <dbReference type="EnsemblMetazoa" id="ADIR003735-PA"/>
    </source>
</evidence>
<dbReference type="SMART" id="SM00404">
    <property type="entry name" value="PTPc_motif"/>
    <property type="match status" value="1"/>
</dbReference>
<keyword evidence="5" id="KW-0378">Hydrolase</keyword>
<dbReference type="GO" id="GO:0012505">
    <property type="term" value="C:endomembrane system"/>
    <property type="evidence" value="ECO:0007669"/>
    <property type="project" value="UniProtKB-SubCell"/>
</dbReference>
<evidence type="ECO:0000256" key="2">
    <source>
        <dbReference type="ARBA" id="ARBA00009701"/>
    </source>
</evidence>
<feature type="compositionally biased region" description="Basic residues" evidence="8">
    <location>
        <begin position="410"/>
        <end position="421"/>
    </location>
</feature>
<dbReference type="STRING" id="7168.A0A182N7W1"/>
<proteinExistence type="inferred from homology"/>
<reference evidence="13" key="1">
    <citation type="submission" date="2013-03" db="EMBL/GenBank/DDBJ databases">
        <title>The Genome Sequence of Anopheles dirus WRAIR2.</title>
        <authorList>
            <consortium name="The Broad Institute Genomics Platform"/>
            <person name="Neafsey D.E."/>
            <person name="Walton C."/>
            <person name="Walker B."/>
            <person name="Young S.K."/>
            <person name="Zeng Q."/>
            <person name="Gargeya S."/>
            <person name="Fitzgerald M."/>
            <person name="Haas B."/>
            <person name="Abouelleil A."/>
            <person name="Allen A.W."/>
            <person name="Alvarado L."/>
            <person name="Arachchi H.M."/>
            <person name="Berlin A.M."/>
            <person name="Chapman S.B."/>
            <person name="Gainer-Dewar J."/>
            <person name="Goldberg J."/>
            <person name="Griggs A."/>
            <person name="Gujja S."/>
            <person name="Hansen M."/>
            <person name="Howarth C."/>
            <person name="Imamovic A."/>
            <person name="Ireland A."/>
            <person name="Larimer J."/>
            <person name="McCowan C."/>
            <person name="Murphy C."/>
            <person name="Pearson M."/>
            <person name="Poon T.W."/>
            <person name="Priest M."/>
            <person name="Roberts A."/>
            <person name="Saif S."/>
            <person name="Shea T."/>
            <person name="Sisk P."/>
            <person name="Sykes S."/>
            <person name="Wortman J."/>
            <person name="Nusbaum C."/>
            <person name="Birren B."/>
        </authorList>
    </citation>
    <scope>NUCLEOTIDE SEQUENCE [LARGE SCALE GENOMIC DNA]</scope>
    <source>
        <strain evidence="13">WRAIR2</strain>
    </source>
</reference>
<dbReference type="SMART" id="SM00194">
    <property type="entry name" value="PTPc"/>
    <property type="match status" value="1"/>
</dbReference>
<evidence type="ECO:0000256" key="6">
    <source>
        <dbReference type="ARBA" id="ARBA00022912"/>
    </source>
</evidence>
<dbReference type="InterPro" id="IPR003595">
    <property type="entry name" value="Tyr_Pase_cat"/>
</dbReference>
<dbReference type="PANTHER" id="PTHR46047">
    <property type="entry name" value="TYROSINE-PROTEIN PHOSPHATASE NON-RECEPTOR TYPE 61F"/>
    <property type="match status" value="1"/>
</dbReference>
<evidence type="ECO:0000256" key="5">
    <source>
        <dbReference type="ARBA" id="ARBA00022801"/>
    </source>
</evidence>
<feature type="domain" description="Tyrosine specific protein phosphatases" evidence="11">
    <location>
        <begin position="221"/>
        <end position="299"/>
    </location>
</feature>
<dbReference type="Pfam" id="PF00102">
    <property type="entry name" value="Y_phosphatase"/>
    <property type="match status" value="1"/>
</dbReference>
<comment type="subcellular location">
    <subcellularLocation>
        <location evidence="1">Endomembrane system</location>
    </subcellularLocation>
</comment>
<protein>
    <recommendedName>
        <fullName evidence="3">protein-tyrosine-phosphatase</fullName>
        <ecNumber evidence="3">3.1.3.48</ecNumber>
    </recommendedName>
</protein>
<dbReference type="AlphaFoldDB" id="A0A182N7W1"/>
<dbReference type="PROSITE" id="PS50055">
    <property type="entry name" value="TYR_PHOSPHATASE_PTP"/>
    <property type="match status" value="1"/>
</dbReference>
<dbReference type="VEuPathDB" id="VectorBase:ADIR003735"/>
<feature type="compositionally biased region" description="Acidic residues" evidence="8">
    <location>
        <begin position="478"/>
        <end position="498"/>
    </location>
</feature>